<organism evidence="3 4">
    <name type="scientific">Podarcis lilfordi</name>
    <name type="common">Lilford's wall lizard</name>
    <dbReference type="NCBI Taxonomy" id="74358"/>
    <lineage>
        <taxon>Eukaryota</taxon>
        <taxon>Metazoa</taxon>
        <taxon>Chordata</taxon>
        <taxon>Craniata</taxon>
        <taxon>Vertebrata</taxon>
        <taxon>Euteleostomi</taxon>
        <taxon>Lepidosauria</taxon>
        <taxon>Squamata</taxon>
        <taxon>Bifurcata</taxon>
        <taxon>Unidentata</taxon>
        <taxon>Episquamata</taxon>
        <taxon>Laterata</taxon>
        <taxon>Lacertibaenia</taxon>
        <taxon>Lacertidae</taxon>
        <taxon>Podarcis</taxon>
    </lineage>
</organism>
<evidence type="ECO:0000256" key="2">
    <source>
        <dbReference type="SAM" id="MobiDB-lite"/>
    </source>
</evidence>
<accession>A0AA35KT21</accession>
<evidence type="ECO:0008006" key="5">
    <source>
        <dbReference type="Google" id="ProtNLM"/>
    </source>
</evidence>
<proteinExistence type="inferred from homology"/>
<dbReference type="EMBL" id="OX395133">
    <property type="protein sequence ID" value="CAI5783091.1"/>
    <property type="molecule type" value="Genomic_DNA"/>
</dbReference>
<sequence length="292" mass="31114">MGSCVTKDFLASAHKDQAVVTPQLESPPVAPQESHGLSNAPEKDGSEKCFKPSGGLLSSGDTGVPSTYHVTALATSSLGGLVQSIKDHVTKPTAMARGRVAHLIEWKGWSAPRMGWEQALTEEEIYADLTDELKEAWFAAGVAEQFAIAEATLSAWSSLDEEELNYGGHLQEGPQLQDLRGLYLPPGTFLLTPQGTGSPSNLDSSLPAFSLSSCKSPLPTGWSTPMDSLVKALPQEAGQESPVGSVWLQRSSTSLRYVDSSSLSEDESVLTAGKKLRALLQQGTSWNMGRGR</sequence>
<feature type="region of interest" description="Disordered" evidence="2">
    <location>
        <begin position="16"/>
        <end position="57"/>
    </location>
</feature>
<dbReference type="Proteomes" id="UP001178461">
    <property type="component" value="Chromosome 8"/>
</dbReference>
<comment type="similarity">
    <text evidence="1">Belongs to the FAM131 family.</text>
</comment>
<name>A0AA35KT21_9SAUR</name>
<keyword evidence="4" id="KW-1185">Reference proteome</keyword>
<dbReference type="PANTHER" id="PTHR15736">
    <property type="entry name" value="PROTEIN FAM131B-RELATED"/>
    <property type="match status" value="1"/>
</dbReference>
<dbReference type="Pfam" id="PF15010">
    <property type="entry name" value="FAM131"/>
    <property type="match status" value="1"/>
</dbReference>
<evidence type="ECO:0000313" key="4">
    <source>
        <dbReference type="Proteomes" id="UP001178461"/>
    </source>
</evidence>
<feature type="compositionally biased region" description="Basic and acidic residues" evidence="2">
    <location>
        <begin position="41"/>
        <end position="50"/>
    </location>
</feature>
<reference evidence="3" key="1">
    <citation type="submission" date="2022-12" db="EMBL/GenBank/DDBJ databases">
        <authorList>
            <person name="Alioto T."/>
            <person name="Alioto T."/>
            <person name="Gomez Garrido J."/>
        </authorList>
    </citation>
    <scope>NUCLEOTIDE SEQUENCE</scope>
</reference>
<dbReference type="AlphaFoldDB" id="A0AA35KT21"/>
<dbReference type="PANTHER" id="PTHR15736:SF2">
    <property type="entry name" value="PROTEIN FAM131C"/>
    <property type="match status" value="1"/>
</dbReference>
<protein>
    <recommendedName>
        <fullName evidence="5">Family with sequence similarity 131 member C</fullName>
    </recommendedName>
</protein>
<dbReference type="InterPro" id="IPR026782">
    <property type="entry name" value="FAM131"/>
</dbReference>
<evidence type="ECO:0000313" key="3">
    <source>
        <dbReference type="EMBL" id="CAI5783091.1"/>
    </source>
</evidence>
<evidence type="ECO:0000256" key="1">
    <source>
        <dbReference type="ARBA" id="ARBA00010635"/>
    </source>
</evidence>
<gene>
    <name evidence="3" type="ORF">PODLI_1B037188</name>
</gene>